<evidence type="ECO:0000256" key="3">
    <source>
        <dbReference type="ARBA" id="ARBA00022490"/>
    </source>
</evidence>
<gene>
    <name evidence="12" type="ORF">I8752_00640</name>
</gene>
<dbReference type="GO" id="GO:0046872">
    <property type="term" value="F:metal ion binding"/>
    <property type="evidence" value="ECO:0007669"/>
    <property type="project" value="InterPro"/>
</dbReference>
<sequence>MRLFIGLCYDLKEDYLKNGFTSSDVMEFDEEETIIGLENALKNLGHKVERIGNGRELTLRLAKGDRWDLIFNIAEGLKGRSREAQVPAVCELFAQPYTFSDPLTCALTLDKALAKRVVRDRGLPTAPFAVANTSQEAAVVALPIPLFLKPVAEGTSKGVSNRSFVKEREELVAVSQDLLEQFHQPVLIETFLPGREVTVGIVGNGNTARVLAVMEVMLTDRAESVAYTALNKQEYLERVSYRLVPDEEPLAAQAQQLALDVYHTLNCRDVARVDLRCDAKGVLQFLEVNALPGLNYVYSDLPLMVNMAGLSYVKLIDEIVKSAWHRYFPATMRTECESVREQHEKVRLS</sequence>
<dbReference type="InterPro" id="IPR011095">
    <property type="entry name" value="Dala_Dala_lig_C"/>
</dbReference>
<keyword evidence="8" id="KW-0573">Peptidoglycan synthesis</keyword>
<reference evidence="12 13" key="1">
    <citation type="journal article" date="2021" name="Int. J. Syst. Evol. Microbiol.">
        <title>Amazonocrinis nigriterrae gen. nov., sp. nov., Atlanticothrix silvestris gen. nov., sp. nov. and Dendronalium phyllosphericum gen. nov., sp. nov., nostocacean cyanobacteria from Brazilian environments.</title>
        <authorList>
            <person name="Alvarenga D.O."/>
            <person name="Andreote A.P.D."/>
            <person name="Branco L.H.Z."/>
            <person name="Delbaje E."/>
            <person name="Cruz R.B."/>
            <person name="Varani A.M."/>
            <person name="Fiore M.F."/>
        </authorList>
    </citation>
    <scope>NUCLEOTIDE SEQUENCE [LARGE SCALE GENOMIC DNA]</scope>
    <source>
        <strain evidence="12 13">CENA369</strain>
    </source>
</reference>
<dbReference type="RefSeq" id="WP_214430384.1">
    <property type="nucleotide sequence ID" value="NZ_CAWPUQ010000001.1"/>
</dbReference>
<dbReference type="GO" id="GO:0008360">
    <property type="term" value="P:regulation of cell shape"/>
    <property type="evidence" value="ECO:0007669"/>
    <property type="project" value="UniProtKB-KW"/>
</dbReference>
<comment type="subcellular location">
    <subcellularLocation>
        <location evidence="1">Cytoplasm</location>
    </subcellularLocation>
</comment>
<evidence type="ECO:0000313" key="13">
    <source>
        <dbReference type="Proteomes" id="UP000662314"/>
    </source>
</evidence>
<keyword evidence="7" id="KW-0133">Cell shape</keyword>
<dbReference type="GO" id="GO:0009252">
    <property type="term" value="P:peptidoglycan biosynthetic process"/>
    <property type="evidence" value="ECO:0007669"/>
    <property type="project" value="UniProtKB-KW"/>
</dbReference>
<name>A0A8J7HYI6_9NOST</name>
<feature type="domain" description="ATP-grasp" evidence="11">
    <location>
        <begin position="115"/>
        <end position="321"/>
    </location>
</feature>
<dbReference type="AlphaFoldDB" id="A0A8J7HYI6"/>
<dbReference type="SUPFAM" id="SSF52440">
    <property type="entry name" value="PreATP-grasp domain"/>
    <property type="match status" value="1"/>
</dbReference>
<keyword evidence="9" id="KW-0961">Cell wall biogenesis/degradation</keyword>
<evidence type="ECO:0000256" key="10">
    <source>
        <dbReference type="PROSITE-ProRule" id="PRU00409"/>
    </source>
</evidence>
<accession>A0A8J7HYI6</accession>
<dbReference type="InterPro" id="IPR011761">
    <property type="entry name" value="ATP-grasp"/>
</dbReference>
<dbReference type="GO" id="GO:0071555">
    <property type="term" value="P:cell wall organization"/>
    <property type="evidence" value="ECO:0007669"/>
    <property type="project" value="UniProtKB-KW"/>
</dbReference>
<dbReference type="GO" id="GO:0005524">
    <property type="term" value="F:ATP binding"/>
    <property type="evidence" value="ECO:0007669"/>
    <property type="project" value="UniProtKB-UniRule"/>
</dbReference>
<keyword evidence="13" id="KW-1185">Reference proteome</keyword>
<evidence type="ECO:0000256" key="7">
    <source>
        <dbReference type="ARBA" id="ARBA00022960"/>
    </source>
</evidence>
<dbReference type="GO" id="GO:0008716">
    <property type="term" value="F:D-alanine-D-alanine ligase activity"/>
    <property type="evidence" value="ECO:0007669"/>
    <property type="project" value="InterPro"/>
</dbReference>
<proteinExistence type="inferred from homology"/>
<evidence type="ECO:0000256" key="6">
    <source>
        <dbReference type="ARBA" id="ARBA00022840"/>
    </source>
</evidence>
<evidence type="ECO:0000256" key="8">
    <source>
        <dbReference type="ARBA" id="ARBA00022984"/>
    </source>
</evidence>
<dbReference type="InterPro" id="IPR016185">
    <property type="entry name" value="PreATP-grasp_dom_sf"/>
</dbReference>
<dbReference type="Pfam" id="PF07478">
    <property type="entry name" value="Dala_Dala_lig_C"/>
    <property type="match status" value="1"/>
</dbReference>
<evidence type="ECO:0000256" key="9">
    <source>
        <dbReference type="ARBA" id="ARBA00023316"/>
    </source>
</evidence>
<dbReference type="InterPro" id="IPR013815">
    <property type="entry name" value="ATP_grasp_subdomain_1"/>
</dbReference>
<dbReference type="PANTHER" id="PTHR23132:SF23">
    <property type="entry name" value="D-ALANINE--D-ALANINE LIGASE B"/>
    <property type="match status" value="1"/>
</dbReference>
<dbReference type="GO" id="GO:0005737">
    <property type="term" value="C:cytoplasm"/>
    <property type="evidence" value="ECO:0007669"/>
    <property type="project" value="UniProtKB-SubCell"/>
</dbReference>
<dbReference type="PROSITE" id="PS50975">
    <property type="entry name" value="ATP_GRASP"/>
    <property type="match status" value="1"/>
</dbReference>
<dbReference type="Gene3D" id="3.30.1490.20">
    <property type="entry name" value="ATP-grasp fold, A domain"/>
    <property type="match status" value="1"/>
</dbReference>
<keyword evidence="4" id="KW-0436">Ligase</keyword>
<evidence type="ECO:0000256" key="5">
    <source>
        <dbReference type="ARBA" id="ARBA00022741"/>
    </source>
</evidence>
<organism evidence="12 13">
    <name type="scientific">Dendronalium phyllosphericum CENA369</name>
    <dbReference type="NCBI Taxonomy" id="1725256"/>
    <lineage>
        <taxon>Bacteria</taxon>
        <taxon>Bacillati</taxon>
        <taxon>Cyanobacteriota</taxon>
        <taxon>Cyanophyceae</taxon>
        <taxon>Nostocales</taxon>
        <taxon>Nostocaceae</taxon>
        <taxon>Dendronalium</taxon>
        <taxon>Dendronalium phyllosphericum</taxon>
    </lineage>
</organism>
<comment type="similarity">
    <text evidence="2">Belongs to the D-alanine--D-alanine ligase family.</text>
</comment>
<keyword evidence="3" id="KW-0963">Cytoplasm</keyword>
<dbReference type="Gene3D" id="3.30.470.20">
    <property type="entry name" value="ATP-grasp fold, B domain"/>
    <property type="match status" value="1"/>
</dbReference>
<evidence type="ECO:0000259" key="11">
    <source>
        <dbReference type="PROSITE" id="PS50975"/>
    </source>
</evidence>
<evidence type="ECO:0000313" key="12">
    <source>
        <dbReference type="EMBL" id="MBH8571555.1"/>
    </source>
</evidence>
<dbReference type="PANTHER" id="PTHR23132">
    <property type="entry name" value="D-ALANINE--D-ALANINE LIGASE"/>
    <property type="match status" value="1"/>
</dbReference>
<evidence type="ECO:0000256" key="1">
    <source>
        <dbReference type="ARBA" id="ARBA00004496"/>
    </source>
</evidence>
<evidence type="ECO:0000256" key="4">
    <source>
        <dbReference type="ARBA" id="ARBA00022598"/>
    </source>
</evidence>
<dbReference type="EMBL" id="JAECZA010000001">
    <property type="protein sequence ID" value="MBH8571555.1"/>
    <property type="molecule type" value="Genomic_DNA"/>
</dbReference>
<dbReference type="PROSITE" id="PS00844">
    <property type="entry name" value="DALA_DALA_LIGASE_2"/>
    <property type="match status" value="1"/>
</dbReference>
<dbReference type="InterPro" id="IPR000291">
    <property type="entry name" value="D-Ala_lig_Van_CS"/>
</dbReference>
<dbReference type="SUPFAM" id="SSF56059">
    <property type="entry name" value="Glutathione synthetase ATP-binding domain-like"/>
    <property type="match status" value="1"/>
</dbReference>
<evidence type="ECO:0000256" key="2">
    <source>
        <dbReference type="ARBA" id="ARBA00010871"/>
    </source>
</evidence>
<dbReference type="Proteomes" id="UP000662314">
    <property type="component" value="Unassembled WGS sequence"/>
</dbReference>
<keyword evidence="5 10" id="KW-0547">Nucleotide-binding</keyword>
<protein>
    <submittedName>
        <fullName evidence="12">ATP-grasp domain-containing protein</fullName>
    </submittedName>
</protein>
<comment type="caution">
    <text evidence="12">The sequence shown here is derived from an EMBL/GenBank/DDBJ whole genome shotgun (WGS) entry which is preliminary data.</text>
</comment>
<keyword evidence="6 10" id="KW-0067">ATP-binding</keyword>